<dbReference type="NCBIfam" id="TIGR02135">
    <property type="entry name" value="phoU_full"/>
    <property type="match status" value="1"/>
</dbReference>
<evidence type="ECO:0000259" key="8">
    <source>
        <dbReference type="Pfam" id="PF01895"/>
    </source>
</evidence>
<dbReference type="GO" id="GO:0030643">
    <property type="term" value="P:intracellular phosphate ion homeostasis"/>
    <property type="evidence" value="ECO:0007669"/>
    <property type="project" value="InterPro"/>
</dbReference>
<dbReference type="InterPro" id="IPR026022">
    <property type="entry name" value="PhoU_dom"/>
</dbReference>
<dbReference type="SUPFAM" id="SSF109755">
    <property type="entry name" value="PhoU-like"/>
    <property type="match status" value="1"/>
</dbReference>
<comment type="function">
    <text evidence="7">Plays a role in the regulation of phosphate uptake.</text>
</comment>
<evidence type="ECO:0000256" key="3">
    <source>
        <dbReference type="ARBA" id="ARBA00011738"/>
    </source>
</evidence>
<evidence type="ECO:0000256" key="6">
    <source>
        <dbReference type="ARBA" id="ARBA00022592"/>
    </source>
</evidence>
<sequence>MTLGWGVVSPYRERYHRDLNALRAMTRELSDLVSSSIERSVEALCRNDAILAREVVQGDYAVDDLSVKLESKCMELLALQQPMAKDLRMIIGILKIGIDLERAGDLAVDIARVVIQTKDKNRMEMPDGLSKMAGIAVEMLSGAMEALEKGDPDMARNVTRHDYVIDSLYVKVRDVLMRMTAEDMNLMDQTIPLLMVNRHIERIGDHICNICESIVYMIEGKREHLN</sequence>
<dbReference type="STRING" id="349307.Mthe_0621"/>
<dbReference type="InterPro" id="IPR038078">
    <property type="entry name" value="PhoU-like_sf"/>
</dbReference>
<comment type="similarity">
    <text evidence="2 7">Belongs to the PhoU family.</text>
</comment>
<comment type="subunit">
    <text evidence="3 7">Homodimer.</text>
</comment>
<keyword evidence="10" id="KW-1185">Reference proteome</keyword>
<evidence type="ECO:0000313" key="9">
    <source>
        <dbReference type="EMBL" id="ABK14412.1"/>
    </source>
</evidence>
<dbReference type="PANTHER" id="PTHR42930">
    <property type="entry name" value="PHOSPHATE-SPECIFIC TRANSPORT SYSTEM ACCESSORY PROTEIN PHOU"/>
    <property type="match status" value="1"/>
</dbReference>
<dbReference type="Proteomes" id="UP000000674">
    <property type="component" value="Chromosome"/>
</dbReference>
<name>A0B6T8_METTP</name>
<dbReference type="PANTHER" id="PTHR42930:SF3">
    <property type="entry name" value="PHOSPHATE-SPECIFIC TRANSPORT SYSTEM ACCESSORY PROTEIN PHOU"/>
    <property type="match status" value="1"/>
</dbReference>
<dbReference type="FunFam" id="1.20.58.220:FF:000004">
    <property type="entry name" value="Phosphate-specific transport system accessory protein PhoU"/>
    <property type="match status" value="1"/>
</dbReference>
<feature type="domain" description="PhoU" evidence="8">
    <location>
        <begin position="129"/>
        <end position="214"/>
    </location>
</feature>
<evidence type="ECO:0000256" key="5">
    <source>
        <dbReference type="ARBA" id="ARBA00022490"/>
    </source>
</evidence>
<dbReference type="GO" id="GO:0006817">
    <property type="term" value="P:phosphate ion transport"/>
    <property type="evidence" value="ECO:0007669"/>
    <property type="project" value="UniProtKB-KW"/>
</dbReference>
<keyword evidence="6 7" id="KW-0592">Phosphate transport</keyword>
<dbReference type="GO" id="GO:0005737">
    <property type="term" value="C:cytoplasm"/>
    <property type="evidence" value="ECO:0007669"/>
    <property type="project" value="UniProtKB-SubCell"/>
</dbReference>
<evidence type="ECO:0000256" key="7">
    <source>
        <dbReference type="PIRNR" id="PIRNR003107"/>
    </source>
</evidence>
<keyword evidence="4 7" id="KW-0813">Transport</keyword>
<evidence type="ECO:0000313" key="10">
    <source>
        <dbReference type="Proteomes" id="UP000000674"/>
    </source>
</evidence>
<feature type="domain" description="PhoU" evidence="8">
    <location>
        <begin position="27"/>
        <end position="114"/>
    </location>
</feature>
<dbReference type="AlphaFoldDB" id="A0B6T8"/>
<keyword evidence="5 7" id="KW-0963">Cytoplasm</keyword>
<dbReference type="KEGG" id="mtp:Mthe_0621"/>
<dbReference type="HOGENOM" id="CLU_078518_3_0_2"/>
<dbReference type="EMBL" id="CP000477">
    <property type="protein sequence ID" value="ABK14412.1"/>
    <property type="molecule type" value="Genomic_DNA"/>
</dbReference>
<dbReference type="PIRSF" id="PIRSF003107">
    <property type="entry name" value="PhoU"/>
    <property type="match status" value="1"/>
</dbReference>
<dbReference type="Pfam" id="PF01895">
    <property type="entry name" value="PhoU"/>
    <property type="match status" value="2"/>
</dbReference>
<dbReference type="InterPro" id="IPR028366">
    <property type="entry name" value="PhoU"/>
</dbReference>
<protein>
    <recommendedName>
        <fullName evidence="7">Phosphate-specific transport system accessory protein PhoU</fullName>
    </recommendedName>
</protein>
<organism evidence="9 10">
    <name type="scientific">Methanothrix thermoacetophila (strain DSM 6194 / JCM 14653 / NBRC 101360 / PT)</name>
    <name type="common">Methanosaeta thermophila</name>
    <dbReference type="NCBI Taxonomy" id="349307"/>
    <lineage>
        <taxon>Archaea</taxon>
        <taxon>Methanobacteriati</taxon>
        <taxon>Methanobacteriota</taxon>
        <taxon>Stenosarchaea group</taxon>
        <taxon>Methanomicrobia</taxon>
        <taxon>Methanotrichales</taxon>
        <taxon>Methanotrichaceae</taxon>
        <taxon>Methanothrix</taxon>
    </lineage>
</organism>
<dbReference type="Gene3D" id="1.20.58.220">
    <property type="entry name" value="Phosphate transport system protein phou homolog 2, domain 2"/>
    <property type="match status" value="1"/>
</dbReference>
<gene>
    <name evidence="9" type="ordered locus">Mthe_0621</name>
</gene>
<evidence type="ECO:0000256" key="1">
    <source>
        <dbReference type="ARBA" id="ARBA00004496"/>
    </source>
</evidence>
<reference evidence="9 10" key="1">
    <citation type="submission" date="2006-10" db="EMBL/GenBank/DDBJ databases">
        <title>Complete sequence of Methanosaeta thermophila PT.</title>
        <authorList>
            <consortium name="US DOE Joint Genome Institute"/>
            <person name="Copeland A."/>
            <person name="Lucas S."/>
            <person name="Lapidus A."/>
            <person name="Barry K."/>
            <person name="Detter J.C."/>
            <person name="Glavina del Rio T."/>
            <person name="Hammon N."/>
            <person name="Israni S."/>
            <person name="Pitluck S."/>
            <person name="Chain P."/>
            <person name="Malfatti S."/>
            <person name="Shin M."/>
            <person name="Vergez L."/>
            <person name="Schmutz J."/>
            <person name="Larimer F."/>
            <person name="Land M."/>
            <person name="Hauser L."/>
            <person name="Kyrpides N."/>
            <person name="Kim E."/>
            <person name="Smith K.S."/>
            <person name="Ingram-Smith C."/>
            <person name="Richardson P."/>
        </authorList>
    </citation>
    <scope>NUCLEOTIDE SEQUENCE [LARGE SCALE GENOMIC DNA]</scope>
    <source>
        <strain evidence="10">DSM 6194 / JCM 14653 / NBRC 101360 / PT</strain>
    </source>
</reference>
<evidence type="ECO:0000256" key="2">
    <source>
        <dbReference type="ARBA" id="ARBA00008107"/>
    </source>
</evidence>
<accession>A0B6T8</accession>
<dbReference type="GO" id="GO:0045936">
    <property type="term" value="P:negative regulation of phosphate metabolic process"/>
    <property type="evidence" value="ECO:0007669"/>
    <property type="project" value="InterPro"/>
</dbReference>
<comment type="subcellular location">
    <subcellularLocation>
        <location evidence="1 7">Cytoplasm</location>
    </subcellularLocation>
</comment>
<proteinExistence type="inferred from homology"/>
<evidence type="ECO:0000256" key="4">
    <source>
        <dbReference type="ARBA" id="ARBA00022448"/>
    </source>
</evidence>